<organism evidence="1 2">
    <name type="scientific">Candidatus Magasanikbacteria bacterium CG_4_10_14_0_2_um_filter_41_10</name>
    <dbReference type="NCBI Taxonomy" id="1974638"/>
    <lineage>
        <taxon>Bacteria</taxon>
        <taxon>Candidatus Magasanikiibacteriota</taxon>
    </lineage>
</organism>
<dbReference type="Proteomes" id="UP000228750">
    <property type="component" value="Unassembled WGS sequence"/>
</dbReference>
<accession>A0A2M7V4S7</accession>
<comment type="caution">
    <text evidence="1">The sequence shown here is derived from an EMBL/GenBank/DDBJ whole genome shotgun (WGS) entry which is preliminary data.</text>
</comment>
<reference evidence="2" key="1">
    <citation type="submission" date="2017-09" db="EMBL/GenBank/DDBJ databases">
        <title>Depth-based differentiation of microbial function through sediment-hosted aquifers and enrichment of novel symbionts in the deep terrestrial subsurface.</title>
        <authorList>
            <person name="Probst A.J."/>
            <person name="Ladd B."/>
            <person name="Jarett J.K."/>
            <person name="Geller-Mcgrath D.E."/>
            <person name="Sieber C.M.K."/>
            <person name="Emerson J.B."/>
            <person name="Anantharaman K."/>
            <person name="Thomas B.C."/>
            <person name="Malmstrom R."/>
            <person name="Stieglmeier M."/>
            <person name="Klingl A."/>
            <person name="Woyke T."/>
            <person name="Ryan C.M."/>
            <person name="Banfield J.F."/>
        </authorList>
    </citation>
    <scope>NUCLEOTIDE SEQUENCE [LARGE SCALE GENOMIC DNA]</scope>
</reference>
<evidence type="ECO:0000313" key="2">
    <source>
        <dbReference type="Proteomes" id="UP000228750"/>
    </source>
</evidence>
<gene>
    <name evidence="1" type="ORF">COX82_02390</name>
</gene>
<dbReference type="AlphaFoldDB" id="A0A2M7V4S7"/>
<sequence length="145" mass="16499">MSKNSRRLLAPPPSKVSPEQITEKLRALYDSYKEIQATGVMHENHPGGGYFPKYFNDVGRWVTGWESWREILGLAGDNLKQAIAVAQPFVQEDLSFLERLRDGDHVAKSRTLTEVWKPKEEGSYDAITEAQQNILRGKITKVLEK</sequence>
<evidence type="ECO:0000313" key="1">
    <source>
        <dbReference type="EMBL" id="PIZ93566.1"/>
    </source>
</evidence>
<name>A0A2M7V4S7_9BACT</name>
<dbReference type="EMBL" id="PFPJ01000045">
    <property type="protein sequence ID" value="PIZ93566.1"/>
    <property type="molecule type" value="Genomic_DNA"/>
</dbReference>
<proteinExistence type="predicted"/>
<protein>
    <submittedName>
        <fullName evidence="1">Uncharacterized protein</fullName>
    </submittedName>
</protein>